<organism evidence="1 2">
    <name type="scientific">Novosphingobium marinum</name>
    <dbReference type="NCBI Taxonomy" id="1514948"/>
    <lineage>
        <taxon>Bacteria</taxon>
        <taxon>Pseudomonadati</taxon>
        <taxon>Pseudomonadota</taxon>
        <taxon>Alphaproteobacteria</taxon>
        <taxon>Sphingomonadales</taxon>
        <taxon>Sphingomonadaceae</taxon>
        <taxon>Novosphingobium</taxon>
    </lineage>
</organism>
<protein>
    <submittedName>
        <fullName evidence="1">Uncharacterized protein</fullName>
    </submittedName>
</protein>
<reference evidence="1 2" key="1">
    <citation type="submission" date="2020-07" db="EMBL/GenBank/DDBJ databases">
        <title>Genomic Encyclopedia of Type Strains, Phase IV (KMG-IV): sequencing the most valuable type-strain genomes for metagenomic binning, comparative biology and taxonomic classification.</title>
        <authorList>
            <person name="Goeker M."/>
        </authorList>
    </citation>
    <scope>NUCLEOTIDE SEQUENCE [LARGE SCALE GENOMIC DNA]</scope>
    <source>
        <strain evidence="1 2">DSM 29043</strain>
    </source>
</reference>
<accession>A0A7Y9XZQ8</accession>
<keyword evidence="2" id="KW-1185">Reference proteome</keyword>
<dbReference type="RefSeq" id="WP_179407935.1">
    <property type="nucleotide sequence ID" value="NZ_BMGF01000004.1"/>
</dbReference>
<dbReference type="Proteomes" id="UP000522081">
    <property type="component" value="Unassembled WGS sequence"/>
</dbReference>
<proteinExistence type="predicted"/>
<dbReference type="AlphaFoldDB" id="A0A7Y9XZQ8"/>
<dbReference type="EMBL" id="JACBZF010000004">
    <property type="protein sequence ID" value="NYH96088.1"/>
    <property type="molecule type" value="Genomic_DNA"/>
</dbReference>
<evidence type="ECO:0000313" key="1">
    <source>
        <dbReference type="EMBL" id="NYH96088.1"/>
    </source>
</evidence>
<name>A0A7Y9XZQ8_9SPHN</name>
<sequence length="249" mass="27157">MRGIIASMALAVAGAAGIAASPAEARSRAEIERCAALQPIDERQIVRQTGVEIPRNPRGLRRALERTIDSNRQVLAVETLSGKTYCLDIRRMASISKLDMKQDGRFVTFDWEGYAPNGYRSDGAILIDRWGDGRHVDVGGTPGFSPSGQLVAAVHQSNYAFTALEGLGIWRISPGGIEEVAHVINMPQLLDWRVDGWRGENCLILSGVRFSSVPLEVGDLSQYQRLQYVARQNGASWEVTYAQTGGCPG</sequence>
<evidence type="ECO:0000313" key="2">
    <source>
        <dbReference type="Proteomes" id="UP000522081"/>
    </source>
</evidence>
<comment type="caution">
    <text evidence="1">The sequence shown here is derived from an EMBL/GenBank/DDBJ whole genome shotgun (WGS) entry which is preliminary data.</text>
</comment>
<gene>
    <name evidence="1" type="ORF">FHS75_002420</name>
</gene>